<evidence type="ECO:0000313" key="1">
    <source>
        <dbReference type="WBParaSite" id="MCU_014727-RA"/>
    </source>
</evidence>
<proteinExistence type="predicted"/>
<organism evidence="1">
    <name type="scientific">Mesocestoides corti</name>
    <name type="common">Flatworm</name>
    <dbReference type="NCBI Taxonomy" id="53468"/>
    <lineage>
        <taxon>Eukaryota</taxon>
        <taxon>Metazoa</taxon>
        <taxon>Spiralia</taxon>
        <taxon>Lophotrochozoa</taxon>
        <taxon>Platyhelminthes</taxon>
        <taxon>Cestoda</taxon>
        <taxon>Eucestoda</taxon>
        <taxon>Cyclophyllidea</taxon>
        <taxon>Mesocestoididae</taxon>
        <taxon>Mesocestoides</taxon>
    </lineage>
</organism>
<protein>
    <submittedName>
        <fullName evidence="1">Peptidase_M1 domain-containing protein</fullName>
    </submittedName>
</protein>
<dbReference type="WBParaSite" id="MCU_014727-RA">
    <property type="protein sequence ID" value="MCU_014727-RA"/>
    <property type="gene ID" value="MCU_014727"/>
</dbReference>
<accession>A0A5K3G1Y3</accession>
<sequence>MCSSPALAQAMAPTYGLRFDKQALIPGEKVNVTLTLPAEFGSGEDTEGISNTCLLRMVDVAMKNFENANSRTINFEALMKVLKNDRGYSGDYGMQSSDDAYRAAGLDFTQIASPKTTKAQYPCLMH</sequence>
<dbReference type="AlphaFoldDB" id="A0A5K3G1Y3"/>
<reference evidence="1" key="1">
    <citation type="submission" date="2019-11" db="UniProtKB">
        <authorList>
            <consortium name="WormBaseParasite"/>
        </authorList>
    </citation>
    <scope>IDENTIFICATION</scope>
</reference>
<name>A0A5K3G1Y3_MESCO</name>